<feature type="region of interest" description="Disordered" evidence="1">
    <location>
        <begin position="284"/>
        <end position="343"/>
    </location>
</feature>
<dbReference type="InParanoid" id="A0A317ZET9"/>
<accession>A0A317ZET9</accession>
<evidence type="ECO:0000256" key="1">
    <source>
        <dbReference type="SAM" id="MobiDB-lite"/>
    </source>
</evidence>
<comment type="caution">
    <text evidence="2">The sequence shown here is derived from an EMBL/GenBank/DDBJ whole genome shotgun (WGS) entry which is preliminary data.</text>
</comment>
<name>A0A317ZET9_9BACT</name>
<dbReference type="OrthoDB" id="5351104at2"/>
<dbReference type="EMBL" id="QHJQ01000005">
    <property type="protein sequence ID" value="PXA04014.1"/>
    <property type="molecule type" value="Genomic_DNA"/>
</dbReference>
<dbReference type="RefSeq" id="WP_110130961.1">
    <property type="nucleotide sequence ID" value="NZ_QHJQ01000005.1"/>
</dbReference>
<feature type="region of interest" description="Disordered" evidence="1">
    <location>
        <begin position="416"/>
        <end position="447"/>
    </location>
</feature>
<proteinExistence type="predicted"/>
<sequence length="447" mass="52427">MLIKILHQGGADSDPFVYLCEKERPVASEYNELEVKIARKLIANSPYKRAYTSGVVTIEKTTYEKFGRDHVLRSIKKRVEKFFCTGINRSDIHIVWILHTEHDRDELHFVIINTHLGTGKRFQPYWVGSDQKPLKALQELLNLRFGLASPDDPERARLECVPKRSIPARNKSIFIDTDAEICQLLRKGRLRSYNDICSHLDKKGFQVKKGKGYIGIRPKESSQKNIRLRGVKYTEGFDYQEWLEFKKNAPALYRNPEEIRKREDALTNQLNLGLERRYARMVKKYGKPHQPAKEKVNNEPRKSTKRADTRPFGSGPQTTENGPECQHQPKQSHEISRKQPARVQRDYVEHDGQLGISAFLQQIKQRLRRLAARRRRSDEDYPHHQDERLQPLPFHQKWLRSVFLFRRRDINSQDYREARDKKRSPSGTILVEPDSRITRDDQSPPTM</sequence>
<dbReference type="AlphaFoldDB" id="A0A317ZET9"/>
<dbReference type="Proteomes" id="UP000247099">
    <property type="component" value="Unassembled WGS sequence"/>
</dbReference>
<feature type="compositionally biased region" description="Basic and acidic residues" evidence="1">
    <location>
        <begin position="331"/>
        <end position="343"/>
    </location>
</feature>
<reference evidence="2 3" key="1">
    <citation type="submission" date="2018-05" db="EMBL/GenBank/DDBJ databases">
        <title>Coraliomargarita sinensis sp. nov., isolated from a marine solar saltern.</title>
        <authorList>
            <person name="Zhou L.Y."/>
        </authorList>
    </citation>
    <scope>NUCLEOTIDE SEQUENCE [LARGE SCALE GENOMIC DNA]</scope>
    <source>
        <strain evidence="2 3">WN38</strain>
    </source>
</reference>
<evidence type="ECO:0000313" key="3">
    <source>
        <dbReference type="Proteomes" id="UP000247099"/>
    </source>
</evidence>
<evidence type="ECO:0008006" key="4">
    <source>
        <dbReference type="Google" id="ProtNLM"/>
    </source>
</evidence>
<feature type="compositionally biased region" description="Basic and acidic residues" evidence="1">
    <location>
        <begin position="291"/>
        <end position="309"/>
    </location>
</feature>
<feature type="compositionally biased region" description="Basic and acidic residues" evidence="1">
    <location>
        <begin position="433"/>
        <end position="447"/>
    </location>
</feature>
<gene>
    <name evidence="2" type="ORF">DDZ13_08185</name>
</gene>
<organism evidence="2 3">
    <name type="scientific">Coraliomargarita sinensis</name>
    <dbReference type="NCBI Taxonomy" id="2174842"/>
    <lineage>
        <taxon>Bacteria</taxon>
        <taxon>Pseudomonadati</taxon>
        <taxon>Verrucomicrobiota</taxon>
        <taxon>Opitutia</taxon>
        <taxon>Puniceicoccales</taxon>
        <taxon>Coraliomargaritaceae</taxon>
        <taxon>Coraliomargarita</taxon>
    </lineage>
</organism>
<protein>
    <recommendedName>
        <fullName evidence="4">Relaxase</fullName>
    </recommendedName>
</protein>
<evidence type="ECO:0000313" key="2">
    <source>
        <dbReference type="EMBL" id="PXA04014.1"/>
    </source>
</evidence>
<keyword evidence="3" id="KW-1185">Reference proteome</keyword>